<dbReference type="PROSITE" id="PS50293">
    <property type="entry name" value="TPR_REGION"/>
    <property type="match status" value="1"/>
</dbReference>
<dbReference type="Pfam" id="PF14559">
    <property type="entry name" value="TPR_19"/>
    <property type="match status" value="5"/>
</dbReference>
<dbReference type="InterPro" id="IPR019734">
    <property type="entry name" value="TPR_rpt"/>
</dbReference>
<reference evidence="1" key="1">
    <citation type="submission" date="2018-06" db="EMBL/GenBank/DDBJ databases">
        <authorList>
            <person name="Zhirakovskaya E."/>
        </authorList>
    </citation>
    <scope>NUCLEOTIDE SEQUENCE</scope>
</reference>
<dbReference type="PANTHER" id="PTHR12558:SF13">
    <property type="entry name" value="CELL DIVISION CYCLE PROTEIN 27 HOMOLOG"/>
    <property type="match status" value="1"/>
</dbReference>
<dbReference type="SUPFAM" id="SSF48452">
    <property type="entry name" value="TPR-like"/>
    <property type="match status" value="3"/>
</dbReference>
<dbReference type="PANTHER" id="PTHR12558">
    <property type="entry name" value="CELL DIVISION CYCLE 16,23,27"/>
    <property type="match status" value="1"/>
</dbReference>
<organism evidence="1">
    <name type="scientific">hydrothermal vent metagenome</name>
    <dbReference type="NCBI Taxonomy" id="652676"/>
    <lineage>
        <taxon>unclassified sequences</taxon>
        <taxon>metagenomes</taxon>
        <taxon>ecological metagenomes</taxon>
    </lineage>
</organism>
<evidence type="ECO:0000313" key="1">
    <source>
        <dbReference type="EMBL" id="VAX08515.1"/>
    </source>
</evidence>
<dbReference type="Pfam" id="PF13432">
    <property type="entry name" value="TPR_16"/>
    <property type="match status" value="2"/>
</dbReference>
<gene>
    <name evidence="1" type="ORF">MNBD_GAMMA25-792</name>
</gene>
<protein>
    <submittedName>
        <fullName evidence="1">Uncharacterized protein</fullName>
    </submittedName>
</protein>
<dbReference type="AlphaFoldDB" id="A0A3B1BQA8"/>
<accession>A0A3B1BQA8</accession>
<dbReference type="Pfam" id="PF13181">
    <property type="entry name" value="TPR_8"/>
    <property type="match status" value="1"/>
</dbReference>
<sequence length="792" mass="89086">MNINIVKLISVMFLVFMLISCGGEDARKAKYYEKSKAYYEQGDYDKAKIELKNVLQIDPKFAQAHYLFGELEEKRKNLRGAYVHYYKAAEFDESNMDARNKLARLYLLSGNIDKGQEELDKIIAKEPQSKHVKMLELLIAARKGETDKAISIANSISSTDKNNTDVIFLLSNLYLKNKDVEKAISTLTDGIKNNRDVIALRLQLGGIYAFQKNYVDAEQILKEIIALEPGDFGYRQRLAKFYINTKAYDKAEVALRNAVKLDAEDEARKLMLVEFLAKFKSVKEAETELLGAIRDYPDAFSLKFAQAKLYEKIKPKQVESIYKGIIDSNGSGPEGLKARIALANIALNQKDYSKATKYITIILEENPRDAQGLLIKGKVALASKDPVSAIAAFRSIIKDQPDMVEASQFLAIAHIINKEPELAKETLMQSIESAASNPKAYLNYAQYLIGQGNHDDANAEIDKALKVSPSNLDTLKMKLNIASLMSNKEMVATTIELIKKYHPENALGYQKSGDFNVVLKNNKKAISEYEKAIKVSGRMLPALASIIKVNLSEKNYAAAIKRLEKILAEKPDNPLIIQLLGEVYFAKKDYSKAITYINKAIDLNPKWSLAYTSLANVYLAKKDIDSAITTYNTALKALGDDLGIYARLAQIYERTRKFDKAVEFYEKILQIKPSDALASNNLAAILSDVRGDEESLLRAKELAQKFENSNEPGFIDTLGWIYYKTGEYSKAVELLSRVVEKQPEIGLFQYHLGMAYYKSGDKVNAKIHMEKSSKSKQKFKGRDEMAAILRKL</sequence>
<dbReference type="SMART" id="SM00028">
    <property type="entry name" value="TPR"/>
    <property type="match status" value="17"/>
</dbReference>
<dbReference type="Gene3D" id="1.25.40.10">
    <property type="entry name" value="Tetratricopeptide repeat domain"/>
    <property type="match status" value="5"/>
</dbReference>
<dbReference type="GO" id="GO:0006396">
    <property type="term" value="P:RNA processing"/>
    <property type="evidence" value="ECO:0007669"/>
    <property type="project" value="InterPro"/>
</dbReference>
<dbReference type="SMART" id="SM00386">
    <property type="entry name" value="HAT"/>
    <property type="match status" value="5"/>
</dbReference>
<dbReference type="PROSITE" id="PS50005">
    <property type="entry name" value="TPR"/>
    <property type="match status" value="6"/>
</dbReference>
<dbReference type="SUPFAM" id="SSF81901">
    <property type="entry name" value="HCP-like"/>
    <property type="match status" value="1"/>
</dbReference>
<proteinExistence type="predicted"/>
<name>A0A3B1BQA8_9ZZZZ</name>
<dbReference type="InterPro" id="IPR011990">
    <property type="entry name" value="TPR-like_helical_dom_sf"/>
</dbReference>
<dbReference type="PROSITE" id="PS51257">
    <property type="entry name" value="PROKAR_LIPOPROTEIN"/>
    <property type="match status" value="1"/>
</dbReference>
<dbReference type="EMBL" id="UOFY01000028">
    <property type="protein sequence ID" value="VAX08515.1"/>
    <property type="molecule type" value="Genomic_DNA"/>
</dbReference>
<dbReference type="Pfam" id="PF13414">
    <property type="entry name" value="TPR_11"/>
    <property type="match status" value="1"/>
</dbReference>
<dbReference type="InterPro" id="IPR003107">
    <property type="entry name" value="HAT"/>
</dbReference>